<dbReference type="InterPro" id="IPR043502">
    <property type="entry name" value="DNA/RNA_pol_sf"/>
</dbReference>
<evidence type="ECO:0000313" key="3">
    <source>
        <dbReference type="Proteomes" id="UP000006174"/>
    </source>
</evidence>
<dbReference type="InterPro" id="IPR013103">
    <property type="entry name" value="RVT_2"/>
</dbReference>
<dbReference type="OrthoDB" id="8067151at2759"/>
<dbReference type="STRING" id="1128400.I2FLZ7"/>
<dbReference type="OMA" id="INAMGPR"/>
<accession>I2FLZ7</accession>
<sequence length="201" mass="22456">MHILLALACRYKLHIAQLDVSMAFLNGKIDKEVHVWIPPTFETPKNNGKCYHLKKALYGLKQAGHLWHTALDKQLRAFGFKCCHAEPCVYMQGIKDAMIILAVYMDDLLIIGATSSHVKSVRQQLSSVFSIMDQGNVSHIIGMNVKYDCEAQTLSIDQSRYIEGTLEKFGMSNAWTVQSPAIEAINAMGPRQGDMANAEEL</sequence>
<dbReference type="Pfam" id="PF07727">
    <property type="entry name" value="RVT_2"/>
    <property type="match status" value="1"/>
</dbReference>
<keyword evidence="3" id="KW-1185">Reference proteome</keyword>
<evidence type="ECO:0000313" key="2">
    <source>
        <dbReference type="EMBL" id="CCF47940.1"/>
    </source>
</evidence>
<dbReference type="SUPFAM" id="SSF56672">
    <property type="entry name" value="DNA/RNA polymerases"/>
    <property type="match status" value="1"/>
</dbReference>
<comment type="caution">
    <text evidence="2">The sequence shown here is derived from an EMBL/GenBank/DDBJ whole genome shotgun (WGS) entry which is preliminary data.</text>
</comment>
<dbReference type="Proteomes" id="UP000006174">
    <property type="component" value="Unassembled WGS sequence"/>
</dbReference>
<dbReference type="EMBL" id="CAGI01000027">
    <property type="protein sequence ID" value="CCF47940.1"/>
    <property type="molecule type" value="Genomic_DNA"/>
</dbReference>
<name>I2FLZ7_USTHO</name>
<proteinExistence type="predicted"/>
<protein>
    <recommendedName>
        <fullName evidence="1">Reverse transcriptase Ty1/copia-type domain-containing protein</fullName>
    </recommendedName>
</protein>
<organism evidence="2 3">
    <name type="scientific">Ustilago hordei</name>
    <name type="common">Barley covered smut fungus</name>
    <dbReference type="NCBI Taxonomy" id="120017"/>
    <lineage>
        <taxon>Eukaryota</taxon>
        <taxon>Fungi</taxon>
        <taxon>Dikarya</taxon>
        <taxon>Basidiomycota</taxon>
        <taxon>Ustilaginomycotina</taxon>
        <taxon>Ustilaginomycetes</taxon>
        <taxon>Ustilaginales</taxon>
        <taxon>Ustilaginaceae</taxon>
        <taxon>Ustilago</taxon>
    </lineage>
</organism>
<dbReference type="Gene3D" id="3.30.70.270">
    <property type="match status" value="1"/>
</dbReference>
<dbReference type="HOGENOM" id="CLU_001650_10_2_1"/>
<dbReference type="InterPro" id="IPR043128">
    <property type="entry name" value="Rev_trsase/Diguanyl_cyclase"/>
</dbReference>
<evidence type="ECO:0000259" key="1">
    <source>
        <dbReference type="Pfam" id="PF07727"/>
    </source>
</evidence>
<reference evidence="2 3" key="1">
    <citation type="journal article" date="2012" name="Plant Cell">
        <title>Genome comparison of barley and maize smut fungi reveals targeted loss of RNA silencing components and species-specific presence of transposable elements.</title>
        <authorList>
            <person name="Laurie J.D."/>
            <person name="Ali S."/>
            <person name="Linning R."/>
            <person name="Mannhaupt G."/>
            <person name="Wong P."/>
            <person name="Gueldener U."/>
            <person name="Muensterkoetter M."/>
            <person name="Moore R."/>
            <person name="Kahmann R."/>
            <person name="Bakkeren G."/>
            <person name="Schirawski J."/>
        </authorList>
    </citation>
    <scope>NUCLEOTIDE SEQUENCE [LARGE SCALE GENOMIC DNA]</scope>
    <source>
        <strain evidence="3">Uh4875-4</strain>
    </source>
</reference>
<dbReference type="eggNOG" id="KOG0017">
    <property type="taxonomic scope" value="Eukaryota"/>
</dbReference>
<dbReference type="AlphaFoldDB" id="I2FLZ7"/>
<gene>
    <name evidence="2" type="ORF">UHOR_12238</name>
</gene>
<feature type="domain" description="Reverse transcriptase Ty1/copia-type" evidence="1">
    <location>
        <begin position="2"/>
        <end position="182"/>
    </location>
</feature>
<dbReference type="Gene3D" id="3.10.10.10">
    <property type="entry name" value="HIV Type 1 Reverse Transcriptase, subunit A, domain 1"/>
    <property type="match status" value="1"/>
</dbReference>